<gene>
    <name evidence="3" type="ORF">L602_002100000210</name>
</gene>
<dbReference type="OrthoDB" id="9805307at2"/>
<dbReference type="InterPro" id="IPR011234">
    <property type="entry name" value="Fumarylacetoacetase-like_C"/>
</dbReference>
<protein>
    <submittedName>
        <fullName evidence="3">2-keto-4-pentenoate hydratase/2-oxohepta-3-ene-1,7-dioic acid hydratase in catechol pathway</fullName>
    </submittedName>
</protein>
<accession>A0A562BMB0</accession>
<name>A0A562BMB0_9BURK</name>
<dbReference type="PANTHER" id="PTHR11820">
    <property type="entry name" value="ACYLPYRUVASE"/>
    <property type="match status" value="1"/>
</dbReference>
<dbReference type="FunFam" id="3.90.850.10:FF:000008">
    <property type="entry name" value="FAA hydrolase family protein"/>
    <property type="match status" value="1"/>
</dbReference>
<dbReference type="PANTHER" id="PTHR11820:SF112">
    <property type="entry name" value="FUMARYLACETOACETATE HYDROLASE FAMILY PROTEIN (AFU_ORTHOLOGUE AFUA_1G02370)-RELATED"/>
    <property type="match status" value="1"/>
</dbReference>
<dbReference type="Pfam" id="PF01557">
    <property type="entry name" value="FAA_hydrolase"/>
    <property type="match status" value="1"/>
</dbReference>
<keyword evidence="1" id="KW-0479">Metal-binding</keyword>
<keyword evidence="4" id="KW-1185">Reference proteome</keyword>
<dbReference type="GO" id="GO:0003824">
    <property type="term" value="F:catalytic activity"/>
    <property type="evidence" value="ECO:0007669"/>
    <property type="project" value="InterPro"/>
</dbReference>
<evidence type="ECO:0000313" key="4">
    <source>
        <dbReference type="Proteomes" id="UP000318141"/>
    </source>
</evidence>
<proteinExistence type="predicted"/>
<organism evidence="3 4">
    <name type="scientific">Cupriavidus gilardii J11</name>
    <dbReference type="NCBI Taxonomy" id="936133"/>
    <lineage>
        <taxon>Bacteria</taxon>
        <taxon>Pseudomonadati</taxon>
        <taxon>Pseudomonadota</taxon>
        <taxon>Betaproteobacteria</taxon>
        <taxon>Burkholderiales</taxon>
        <taxon>Burkholderiaceae</taxon>
        <taxon>Cupriavidus</taxon>
    </lineage>
</organism>
<dbReference type="Proteomes" id="UP000318141">
    <property type="component" value="Unassembled WGS sequence"/>
</dbReference>
<sequence>MQFLSFIRNQTPGFGALAGDGIVDLSARLDIRDLGQALRQHGADALRELAQRHGPDFPLSGADGIAAYRPVVADPGKIFCVGLNYHAHRVEAGRAETGNPTIFLRLADSQTGHEQPLVIPRESTQVDYEGEIAIVIGQGGRRIAAEHAFRHILGFACYNDGSVRDWQAHTTQWAPGKNFPDTGAFGPTLVEARDIGEDQVLTLQTRLNGEVMQHADTSMLIFPIPELIAYVSTFTALQPGDVIVTGTPGGVGFKRQPPRFLQHGDRVEVEVSGLGTLANTVRREA</sequence>
<reference evidence="3 4" key="1">
    <citation type="submission" date="2019-07" db="EMBL/GenBank/DDBJ databases">
        <title>Genome sequencing of lignin-degrading bacterial isolates.</title>
        <authorList>
            <person name="Gladden J."/>
        </authorList>
    </citation>
    <scope>NUCLEOTIDE SEQUENCE [LARGE SCALE GENOMIC DNA]</scope>
    <source>
        <strain evidence="3 4">J11</strain>
    </source>
</reference>
<dbReference type="InterPro" id="IPR036663">
    <property type="entry name" value="Fumarylacetoacetase_C_sf"/>
</dbReference>
<feature type="domain" description="Fumarylacetoacetase-like C-terminal" evidence="2">
    <location>
        <begin position="77"/>
        <end position="282"/>
    </location>
</feature>
<dbReference type="Gene3D" id="3.90.850.10">
    <property type="entry name" value="Fumarylacetoacetase-like, C-terminal domain"/>
    <property type="match status" value="1"/>
</dbReference>
<evidence type="ECO:0000313" key="3">
    <source>
        <dbReference type="EMBL" id="TWG86232.1"/>
    </source>
</evidence>
<evidence type="ECO:0000256" key="1">
    <source>
        <dbReference type="ARBA" id="ARBA00022723"/>
    </source>
</evidence>
<comment type="caution">
    <text evidence="3">The sequence shown here is derived from an EMBL/GenBank/DDBJ whole genome shotgun (WGS) entry which is preliminary data.</text>
</comment>
<dbReference type="SUPFAM" id="SSF56529">
    <property type="entry name" value="FAH"/>
    <property type="match status" value="1"/>
</dbReference>
<dbReference type="GO" id="GO:0046872">
    <property type="term" value="F:metal ion binding"/>
    <property type="evidence" value="ECO:0007669"/>
    <property type="project" value="UniProtKB-KW"/>
</dbReference>
<evidence type="ECO:0000259" key="2">
    <source>
        <dbReference type="Pfam" id="PF01557"/>
    </source>
</evidence>
<dbReference type="EMBL" id="VLJN01000014">
    <property type="protein sequence ID" value="TWG86232.1"/>
    <property type="molecule type" value="Genomic_DNA"/>
</dbReference>
<dbReference type="AlphaFoldDB" id="A0A562BMB0"/>